<dbReference type="EMBL" id="JAPDNT010000006">
    <property type="protein sequence ID" value="MCW3475030.1"/>
    <property type="molecule type" value="Genomic_DNA"/>
</dbReference>
<evidence type="ECO:0000313" key="3">
    <source>
        <dbReference type="Proteomes" id="UP001165679"/>
    </source>
</evidence>
<proteinExistence type="predicted"/>
<reference evidence="2" key="1">
    <citation type="submission" date="2022-09" db="EMBL/GenBank/DDBJ databases">
        <title>Rhodovastum sp. nov. RN2-1 isolated from soil in Seongnam, South Korea.</title>
        <authorList>
            <person name="Le N.T."/>
        </authorList>
    </citation>
    <scope>NUCLEOTIDE SEQUENCE</scope>
    <source>
        <strain evidence="2">RN2-1</strain>
    </source>
</reference>
<organism evidence="2 3">
    <name type="scientific">Limobrevibacterium gyesilva</name>
    <dbReference type="NCBI Taxonomy" id="2991712"/>
    <lineage>
        <taxon>Bacteria</taxon>
        <taxon>Pseudomonadati</taxon>
        <taxon>Pseudomonadota</taxon>
        <taxon>Alphaproteobacteria</taxon>
        <taxon>Acetobacterales</taxon>
        <taxon>Acetobacteraceae</taxon>
        <taxon>Limobrevibacterium</taxon>
    </lineage>
</organism>
<reference evidence="2" key="2">
    <citation type="submission" date="2022-10" db="EMBL/GenBank/DDBJ databases">
        <authorList>
            <person name="Trinh H.N."/>
        </authorList>
    </citation>
    <scope>NUCLEOTIDE SEQUENCE</scope>
    <source>
        <strain evidence="2">RN2-1</strain>
    </source>
</reference>
<dbReference type="AlphaFoldDB" id="A0AA41YR87"/>
<protein>
    <submittedName>
        <fullName evidence="2">Phosphohydrolase</fullName>
    </submittedName>
</protein>
<dbReference type="PANTHER" id="PTHR40202">
    <property type="match status" value="1"/>
</dbReference>
<comment type="caution">
    <text evidence="2">The sequence shown here is derived from an EMBL/GenBank/DDBJ whole genome shotgun (WGS) entry which is preliminary data.</text>
</comment>
<dbReference type="InterPro" id="IPR052567">
    <property type="entry name" value="OP_Dioxygenase"/>
</dbReference>
<feature type="domain" description="HD" evidence="1">
    <location>
        <begin position="57"/>
        <end position="116"/>
    </location>
</feature>
<name>A0AA41YR87_9PROT</name>
<dbReference type="Proteomes" id="UP001165679">
    <property type="component" value="Unassembled WGS sequence"/>
</dbReference>
<dbReference type="SUPFAM" id="SSF109604">
    <property type="entry name" value="HD-domain/PDEase-like"/>
    <property type="match status" value="1"/>
</dbReference>
<evidence type="ECO:0000313" key="2">
    <source>
        <dbReference type="EMBL" id="MCW3475030.1"/>
    </source>
</evidence>
<accession>A0AA41YR87</accession>
<dbReference type="Pfam" id="PF01966">
    <property type="entry name" value="HD"/>
    <property type="match status" value="1"/>
</dbReference>
<sequence length="200" mass="22817">MTAFIAAPSFRDTTAEEWQKVFDRSRARDISTAGDHVLTLLRSQESVATSGWAINAYTHALQAGTKALRAGMDEEYVVCALLHDIGEFLDPFNHGDIAGEVVKNFVSPENYWMVANHPVFQLHFRDHSRYDREACLKYQGHPAFERTLDFCERFDQSCFDGAYDNLPLEAFEPMVRRVFMQGTERLYARHPYATRAAAAQ</sequence>
<evidence type="ECO:0000259" key="1">
    <source>
        <dbReference type="Pfam" id="PF01966"/>
    </source>
</evidence>
<dbReference type="Gene3D" id="1.10.3210.10">
    <property type="entry name" value="Hypothetical protein af1432"/>
    <property type="match status" value="1"/>
</dbReference>
<keyword evidence="3" id="KW-1185">Reference proteome</keyword>
<dbReference type="InterPro" id="IPR006674">
    <property type="entry name" value="HD_domain"/>
</dbReference>
<dbReference type="RefSeq" id="WP_264713719.1">
    <property type="nucleotide sequence ID" value="NZ_JAPDNT010000006.1"/>
</dbReference>
<dbReference type="PANTHER" id="PTHR40202:SF1">
    <property type="entry name" value="HD DOMAIN-CONTAINING PROTEIN"/>
    <property type="match status" value="1"/>
</dbReference>
<gene>
    <name evidence="2" type="ORF">OL599_10650</name>
</gene>